<feature type="transmembrane region" description="Helical" evidence="6">
    <location>
        <begin position="68"/>
        <end position="84"/>
    </location>
</feature>
<comment type="subcellular location">
    <subcellularLocation>
        <location evidence="1">Membrane</location>
        <topology evidence="1">Multi-pass membrane protein</topology>
    </subcellularLocation>
</comment>
<reference evidence="7" key="1">
    <citation type="submission" date="2019-08" db="EMBL/GenBank/DDBJ databases">
        <authorList>
            <person name="Kucharzyk K."/>
            <person name="Murdoch R.W."/>
            <person name="Higgins S."/>
            <person name="Loffler F."/>
        </authorList>
    </citation>
    <scope>NUCLEOTIDE SEQUENCE</scope>
</reference>
<evidence type="ECO:0000256" key="3">
    <source>
        <dbReference type="ARBA" id="ARBA00022692"/>
    </source>
</evidence>
<proteinExistence type="inferred from homology"/>
<dbReference type="InterPro" id="IPR012506">
    <property type="entry name" value="TMEM86B-like"/>
</dbReference>
<dbReference type="EMBL" id="VSSQ01034733">
    <property type="protein sequence ID" value="MPM86769.1"/>
    <property type="molecule type" value="Genomic_DNA"/>
</dbReference>
<dbReference type="Pfam" id="PF07947">
    <property type="entry name" value="YhhN"/>
    <property type="match status" value="1"/>
</dbReference>
<comment type="similarity">
    <text evidence="2">Belongs to the TMEM86 family.</text>
</comment>
<evidence type="ECO:0000256" key="2">
    <source>
        <dbReference type="ARBA" id="ARBA00007375"/>
    </source>
</evidence>
<evidence type="ECO:0000256" key="4">
    <source>
        <dbReference type="ARBA" id="ARBA00022989"/>
    </source>
</evidence>
<accession>A0A645DC24</accession>
<sequence>MVLIRTLGKGKGRLKYLLYALNLSAMSALCAGSGSIVCILGALAFLISDGMIALDTMGVRTSKKISEMSLYILAQLLLVLGFTAL</sequence>
<dbReference type="AlphaFoldDB" id="A0A645DC24"/>
<organism evidence="7">
    <name type="scientific">bioreactor metagenome</name>
    <dbReference type="NCBI Taxonomy" id="1076179"/>
    <lineage>
        <taxon>unclassified sequences</taxon>
        <taxon>metagenomes</taxon>
        <taxon>ecological metagenomes</taxon>
    </lineage>
</organism>
<keyword evidence="4 6" id="KW-1133">Transmembrane helix</keyword>
<evidence type="ECO:0000256" key="5">
    <source>
        <dbReference type="ARBA" id="ARBA00023136"/>
    </source>
</evidence>
<evidence type="ECO:0000256" key="1">
    <source>
        <dbReference type="ARBA" id="ARBA00004141"/>
    </source>
</evidence>
<dbReference type="GO" id="GO:0016020">
    <property type="term" value="C:membrane"/>
    <property type="evidence" value="ECO:0007669"/>
    <property type="project" value="UniProtKB-SubCell"/>
</dbReference>
<evidence type="ECO:0000313" key="7">
    <source>
        <dbReference type="EMBL" id="MPM86769.1"/>
    </source>
</evidence>
<keyword evidence="3 6" id="KW-0812">Transmembrane</keyword>
<evidence type="ECO:0000256" key="6">
    <source>
        <dbReference type="SAM" id="Phobius"/>
    </source>
</evidence>
<feature type="transmembrane region" description="Helical" evidence="6">
    <location>
        <begin position="20"/>
        <end position="47"/>
    </location>
</feature>
<comment type="caution">
    <text evidence="7">The sequence shown here is derived from an EMBL/GenBank/DDBJ whole genome shotgun (WGS) entry which is preliminary data.</text>
</comment>
<name>A0A645DC24_9ZZZZ</name>
<keyword evidence="5 6" id="KW-0472">Membrane</keyword>
<gene>
    <name evidence="7" type="ORF">SDC9_133861</name>
</gene>
<protein>
    <submittedName>
        <fullName evidence="7">Uncharacterized protein</fullName>
    </submittedName>
</protein>